<name>A0A6L2NHX7_TANCI</name>
<comment type="caution">
    <text evidence="3">The sequence shown here is derived from an EMBL/GenBank/DDBJ whole genome shotgun (WGS) entry which is preliminary data.</text>
</comment>
<accession>A0A6L2NHX7</accession>
<feature type="region of interest" description="Disordered" evidence="1">
    <location>
        <begin position="1"/>
        <end position="30"/>
    </location>
</feature>
<dbReference type="AlphaFoldDB" id="A0A6L2NHX7"/>
<keyword evidence="2" id="KW-0472">Membrane</keyword>
<keyword evidence="2" id="KW-1133">Transmembrane helix</keyword>
<protein>
    <submittedName>
        <fullName evidence="3">Protein longifolia 1-like</fullName>
    </submittedName>
</protein>
<evidence type="ECO:0000256" key="2">
    <source>
        <dbReference type="SAM" id="Phobius"/>
    </source>
</evidence>
<reference evidence="3" key="1">
    <citation type="journal article" date="2019" name="Sci. Rep.">
        <title>Draft genome of Tanacetum cinerariifolium, the natural source of mosquito coil.</title>
        <authorList>
            <person name="Yamashiro T."/>
            <person name="Shiraishi A."/>
            <person name="Satake H."/>
            <person name="Nakayama K."/>
        </authorList>
    </citation>
    <scope>NUCLEOTIDE SEQUENCE</scope>
</reference>
<feature type="transmembrane region" description="Helical" evidence="2">
    <location>
        <begin position="226"/>
        <end position="251"/>
    </location>
</feature>
<dbReference type="EMBL" id="BKCJ010009198">
    <property type="protein sequence ID" value="GEU85871.1"/>
    <property type="molecule type" value="Genomic_DNA"/>
</dbReference>
<evidence type="ECO:0000256" key="1">
    <source>
        <dbReference type="SAM" id="MobiDB-lite"/>
    </source>
</evidence>
<proteinExistence type="predicted"/>
<gene>
    <name evidence="3" type="ORF">Tci_057849</name>
</gene>
<keyword evidence="2" id="KW-0812">Transmembrane</keyword>
<evidence type="ECO:0000313" key="3">
    <source>
        <dbReference type="EMBL" id="GEU85871.1"/>
    </source>
</evidence>
<organism evidence="3">
    <name type="scientific">Tanacetum cinerariifolium</name>
    <name type="common">Dalmatian daisy</name>
    <name type="synonym">Chrysanthemum cinerariifolium</name>
    <dbReference type="NCBI Taxonomy" id="118510"/>
    <lineage>
        <taxon>Eukaryota</taxon>
        <taxon>Viridiplantae</taxon>
        <taxon>Streptophyta</taxon>
        <taxon>Embryophyta</taxon>
        <taxon>Tracheophyta</taxon>
        <taxon>Spermatophyta</taxon>
        <taxon>Magnoliopsida</taxon>
        <taxon>eudicotyledons</taxon>
        <taxon>Gunneridae</taxon>
        <taxon>Pentapetalae</taxon>
        <taxon>asterids</taxon>
        <taxon>campanulids</taxon>
        <taxon>Asterales</taxon>
        <taxon>Asteraceae</taxon>
        <taxon>Asteroideae</taxon>
        <taxon>Anthemideae</taxon>
        <taxon>Anthemidinae</taxon>
        <taxon>Tanacetum</taxon>
    </lineage>
</organism>
<sequence>MNESRRSIPMKQVQGGAETETSHEPGNNKRLSSVVVARLMGLESLTDFSSKVETSKIMPPLNEHPSSRLSKNGEEYKQNHGFVSPRVKDQSPRIKKSTMFHLQTHHGTEKPVSIPRLQRIRLRFGRLIAEDESFLKLQRTYTPKFTTTSNTTKRVVDKVVLLASNSKLFSVSSWTLRIFHDLRISFHTNFAISHFTRMGSSVSRSLSQTGHLIESRSIPLLSKLTLVGRILFLVLHIAMLTLMGTSLLHLVGLDCDCEEELVKRYLIPLTVKLLELSNKHSQRSWSFERL</sequence>